<dbReference type="eggNOG" id="COG0534">
    <property type="taxonomic scope" value="Bacteria"/>
</dbReference>
<name>H1DJV2_9BACT</name>
<dbReference type="PATRIC" id="fig|742817.3.peg.2717"/>
<accession>H1DJV2</accession>
<evidence type="ECO:0000256" key="6">
    <source>
        <dbReference type="ARBA" id="ARBA00022989"/>
    </source>
</evidence>
<dbReference type="EMBL" id="ADMC01000027">
    <property type="protein sequence ID" value="EHP45952.1"/>
    <property type="molecule type" value="Genomic_DNA"/>
</dbReference>
<evidence type="ECO:0000313" key="12">
    <source>
        <dbReference type="Proteomes" id="UP000004892"/>
    </source>
</evidence>
<keyword evidence="2" id="KW-0813">Transport</keyword>
<feature type="transmembrane region" description="Helical" evidence="10">
    <location>
        <begin position="424"/>
        <end position="450"/>
    </location>
</feature>
<evidence type="ECO:0000256" key="10">
    <source>
        <dbReference type="SAM" id="Phobius"/>
    </source>
</evidence>
<dbReference type="InterPro" id="IPR050222">
    <property type="entry name" value="MATE_MdtK"/>
</dbReference>
<dbReference type="GO" id="GO:0006811">
    <property type="term" value="P:monoatomic ion transport"/>
    <property type="evidence" value="ECO:0007669"/>
    <property type="project" value="UniProtKB-KW"/>
</dbReference>
<keyword evidence="12" id="KW-1185">Reference proteome</keyword>
<evidence type="ECO:0000256" key="1">
    <source>
        <dbReference type="ARBA" id="ARBA00004651"/>
    </source>
</evidence>
<gene>
    <name evidence="11" type="ORF">HMPREF9449_02538</name>
</gene>
<evidence type="ECO:0000256" key="5">
    <source>
        <dbReference type="ARBA" id="ARBA00022692"/>
    </source>
</evidence>
<feature type="transmembrane region" description="Helical" evidence="10">
    <location>
        <begin position="325"/>
        <end position="344"/>
    </location>
</feature>
<feature type="transmembrane region" description="Helical" evidence="10">
    <location>
        <begin position="166"/>
        <end position="187"/>
    </location>
</feature>
<protein>
    <recommendedName>
        <fullName evidence="9">Multidrug-efflux transporter</fullName>
    </recommendedName>
</protein>
<reference evidence="11 12" key="1">
    <citation type="submission" date="2012-01" db="EMBL/GenBank/DDBJ databases">
        <title>The Genome Sequence of Odoribacter laneus YIT 12061.</title>
        <authorList>
            <consortium name="The Broad Institute Genome Sequencing Platform"/>
            <person name="Earl A."/>
            <person name="Ward D."/>
            <person name="Feldgarden M."/>
            <person name="Gevers D."/>
            <person name="Morotomi M."/>
            <person name="Young S.K."/>
            <person name="Zeng Q."/>
            <person name="Gargeya S."/>
            <person name="Fitzgerald M."/>
            <person name="Haas B."/>
            <person name="Abouelleil A."/>
            <person name="Alvarado L."/>
            <person name="Arachchi H.M."/>
            <person name="Berlin A."/>
            <person name="Chapman S.B."/>
            <person name="Gearin G."/>
            <person name="Goldberg J."/>
            <person name="Griggs A."/>
            <person name="Gujja S."/>
            <person name="Hansen M."/>
            <person name="Heiman D."/>
            <person name="Howarth C."/>
            <person name="Larimer J."/>
            <person name="Lui A."/>
            <person name="MacDonald P.J.P."/>
            <person name="McCowen C."/>
            <person name="Montmayeur A."/>
            <person name="Murphy C."/>
            <person name="Neiman D."/>
            <person name="Pearson M."/>
            <person name="Priest M."/>
            <person name="Roberts A."/>
            <person name="Saif S."/>
            <person name="Shea T."/>
            <person name="Sisk P."/>
            <person name="Stolte C."/>
            <person name="Sykes S."/>
            <person name="Wortman J."/>
            <person name="Nusbaum C."/>
            <person name="Birren B."/>
        </authorList>
    </citation>
    <scope>NUCLEOTIDE SEQUENCE [LARGE SCALE GENOMIC DNA]</scope>
    <source>
        <strain evidence="11 12">YIT 12061</strain>
    </source>
</reference>
<dbReference type="HOGENOM" id="CLU_012893_6_3_10"/>
<dbReference type="AlphaFoldDB" id="H1DJV2"/>
<dbReference type="GO" id="GO:0015297">
    <property type="term" value="F:antiporter activity"/>
    <property type="evidence" value="ECO:0007669"/>
    <property type="project" value="UniProtKB-KW"/>
</dbReference>
<evidence type="ECO:0000256" key="7">
    <source>
        <dbReference type="ARBA" id="ARBA00023065"/>
    </source>
</evidence>
<dbReference type="Proteomes" id="UP000004892">
    <property type="component" value="Unassembled WGS sequence"/>
</dbReference>
<dbReference type="STRING" id="742817.HMPREF9449_02538"/>
<keyword evidence="5 10" id="KW-0812">Transmembrane</keyword>
<dbReference type="InterPro" id="IPR002528">
    <property type="entry name" value="MATE_fam"/>
</dbReference>
<evidence type="ECO:0000313" key="11">
    <source>
        <dbReference type="EMBL" id="EHP45952.1"/>
    </source>
</evidence>
<proteinExistence type="predicted"/>
<feature type="transmembrane region" description="Helical" evidence="10">
    <location>
        <begin position="199"/>
        <end position="219"/>
    </location>
</feature>
<dbReference type="CDD" id="cd13131">
    <property type="entry name" value="MATE_NorM_like"/>
    <property type="match status" value="1"/>
</dbReference>
<dbReference type="PANTHER" id="PTHR43298">
    <property type="entry name" value="MULTIDRUG RESISTANCE PROTEIN NORM-RELATED"/>
    <property type="match status" value="1"/>
</dbReference>
<evidence type="ECO:0000256" key="3">
    <source>
        <dbReference type="ARBA" id="ARBA00022449"/>
    </source>
</evidence>
<dbReference type="GO" id="GO:0042910">
    <property type="term" value="F:xenobiotic transmembrane transporter activity"/>
    <property type="evidence" value="ECO:0007669"/>
    <property type="project" value="InterPro"/>
</dbReference>
<keyword evidence="4" id="KW-1003">Cell membrane</keyword>
<feature type="transmembrane region" description="Helical" evidence="10">
    <location>
        <begin position="356"/>
        <end position="375"/>
    </location>
</feature>
<comment type="subcellular location">
    <subcellularLocation>
        <location evidence="1">Cell membrane</location>
        <topology evidence="1">Multi-pass membrane protein</topology>
    </subcellularLocation>
</comment>
<keyword evidence="6 10" id="KW-1133">Transmembrane helix</keyword>
<evidence type="ECO:0000256" key="2">
    <source>
        <dbReference type="ARBA" id="ARBA00022448"/>
    </source>
</evidence>
<keyword evidence="7" id="KW-0406">Ion transport</keyword>
<dbReference type="GO" id="GO:0005886">
    <property type="term" value="C:plasma membrane"/>
    <property type="evidence" value="ECO:0007669"/>
    <property type="project" value="UniProtKB-SubCell"/>
</dbReference>
<feature type="transmembrane region" description="Helical" evidence="10">
    <location>
        <begin position="231"/>
        <end position="253"/>
    </location>
</feature>
<feature type="transmembrane region" description="Helical" evidence="10">
    <location>
        <begin position="387"/>
        <end position="404"/>
    </location>
</feature>
<feature type="transmembrane region" description="Helical" evidence="10">
    <location>
        <begin position="294"/>
        <end position="313"/>
    </location>
</feature>
<dbReference type="InterPro" id="IPR048279">
    <property type="entry name" value="MdtK-like"/>
</dbReference>
<organism evidence="11 12">
    <name type="scientific">Odoribacter laneus YIT 12061</name>
    <dbReference type="NCBI Taxonomy" id="742817"/>
    <lineage>
        <taxon>Bacteria</taxon>
        <taxon>Pseudomonadati</taxon>
        <taxon>Bacteroidota</taxon>
        <taxon>Bacteroidia</taxon>
        <taxon>Bacteroidales</taxon>
        <taxon>Odoribacteraceae</taxon>
        <taxon>Odoribacter</taxon>
    </lineage>
</organism>
<feature type="transmembrane region" description="Helical" evidence="10">
    <location>
        <begin position="133"/>
        <end position="154"/>
    </location>
</feature>
<evidence type="ECO:0000256" key="4">
    <source>
        <dbReference type="ARBA" id="ARBA00022475"/>
    </source>
</evidence>
<evidence type="ECO:0000256" key="8">
    <source>
        <dbReference type="ARBA" id="ARBA00023136"/>
    </source>
</evidence>
<dbReference type="NCBIfam" id="TIGR00797">
    <property type="entry name" value="matE"/>
    <property type="match status" value="1"/>
</dbReference>
<evidence type="ECO:0000256" key="9">
    <source>
        <dbReference type="ARBA" id="ARBA00031636"/>
    </source>
</evidence>
<feature type="transmembrane region" description="Helical" evidence="10">
    <location>
        <begin position="92"/>
        <end position="113"/>
    </location>
</feature>
<sequence length="487" mass="54393">MVKSFYKRIFASSNKRTPEKKGRLQLEPSYFYETEVCYMKYFSRFKEHYTAIIRLGIPIVIGQLGIVIVGLADNIMVGHYATSDLAAASFVNSAFNIPILFGLGFSYGLTPLVGQFFGKKDKFKIGQLLRNSLLVNGCMGVFLTLLMWIFYLNIEKMGQPAELLPLIRPYFLLQLVSLIFVMLFNSFKQFSDGITDTRTPMYIMISANVLNIIGNYILIYGKLGITPLGVVGAGISTLLSRILMFLAFAVLFYRHLAYRRYLVGYKRSHYNRTDIFSLNKMGWMVGLQMGLENGLFSVTGIMIGWLGSIALAAHQVVVAISTLGFMIYYGVGAAISVRVSNFFGKGDIRNVRATTAAGYHIILCLAFLASCLFLFSRHSIGHLFTDSAEVLQVVSVLMFLLLAFQFGDSLQITYANALRGMGDVVSMAIISFIGYFLIALPVCYICGFVLKWGITGVWLGYPVGLTLTGLMLCARFYYITRQVNKKP</sequence>
<dbReference type="Pfam" id="PF01554">
    <property type="entry name" value="MatE"/>
    <property type="match status" value="2"/>
</dbReference>
<feature type="transmembrane region" description="Helical" evidence="10">
    <location>
        <begin position="456"/>
        <end position="478"/>
    </location>
</feature>
<dbReference type="PANTHER" id="PTHR43298:SF2">
    <property type="entry name" value="FMN_FAD EXPORTER YEEO-RELATED"/>
    <property type="match status" value="1"/>
</dbReference>
<keyword evidence="8 10" id="KW-0472">Membrane</keyword>
<keyword evidence="3" id="KW-0050">Antiport</keyword>
<comment type="caution">
    <text evidence="11">The sequence shown here is derived from an EMBL/GenBank/DDBJ whole genome shotgun (WGS) entry which is preliminary data.</text>
</comment>
<dbReference type="PIRSF" id="PIRSF006603">
    <property type="entry name" value="DinF"/>
    <property type="match status" value="1"/>
</dbReference>
<feature type="transmembrane region" description="Helical" evidence="10">
    <location>
        <begin position="49"/>
        <end position="72"/>
    </location>
</feature>